<sequence>MSSLQAVGITHLQFRLSKFCPCDATVPIKTSMSSDNPKDTFAPFY</sequence>
<dbReference type="Proteomes" id="UP001054252">
    <property type="component" value="Unassembled WGS sequence"/>
</dbReference>
<dbReference type="AlphaFoldDB" id="A0AAV5KMY3"/>
<organism evidence="1 2">
    <name type="scientific">Rubroshorea leprosula</name>
    <dbReference type="NCBI Taxonomy" id="152421"/>
    <lineage>
        <taxon>Eukaryota</taxon>
        <taxon>Viridiplantae</taxon>
        <taxon>Streptophyta</taxon>
        <taxon>Embryophyta</taxon>
        <taxon>Tracheophyta</taxon>
        <taxon>Spermatophyta</taxon>
        <taxon>Magnoliopsida</taxon>
        <taxon>eudicotyledons</taxon>
        <taxon>Gunneridae</taxon>
        <taxon>Pentapetalae</taxon>
        <taxon>rosids</taxon>
        <taxon>malvids</taxon>
        <taxon>Malvales</taxon>
        <taxon>Dipterocarpaceae</taxon>
        <taxon>Rubroshorea</taxon>
    </lineage>
</organism>
<comment type="caution">
    <text evidence="1">The sequence shown here is derived from an EMBL/GenBank/DDBJ whole genome shotgun (WGS) entry which is preliminary data.</text>
</comment>
<gene>
    <name evidence="1" type="ORF">SLEP1_g35288</name>
</gene>
<keyword evidence="2" id="KW-1185">Reference proteome</keyword>
<evidence type="ECO:0000313" key="1">
    <source>
        <dbReference type="EMBL" id="GKV25912.1"/>
    </source>
</evidence>
<reference evidence="1 2" key="1">
    <citation type="journal article" date="2021" name="Commun. Biol.">
        <title>The genome of Shorea leprosula (Dipterocarpaceae) highlights the ecological relevance of drought in aseasonal tropical rainforests.</title>
        <authorList>
            <person name="Ng K.K.S."/>
            <person name="Kobayashi M.J."/>
            <person name="Fawcett J.A."/>
            <person name="Hatakeyama M."/>
            <person name="Paape T."/>
            <person name="Ng C.H."/>
            <person name="Ang C.C."/>
            <person name="Tnah L.H."/>
            <person name="Lee C.T."/>
            <person name="Nishiyama T."/>
            <person name="Sese J."/>
            <person name="O'Brien M.J."/>
            <person name="Copetti D."/>
            <person name="Mohd Noor M.I."/>
            <person name="Ong R.C."/>
            <person name="Putra M."/>
            <person name="Sireger I.Z."/>
            <person name="Indrioko S."/>
            <person name="Kosugi Y."/>
            <person name="Izuno A."/>
            <person name="Isagi Y."/>
            <person name="Lee S.L."/>
            <person name="Shimizu K.K."/>
        </authorList>
    </citation>
    <scope>NUCLEOTIDE SEQUENCE [LARGE SCALE GENOMIC DNA]</scope>
    <source>
        <strain evidence="1">214</strain>
    </source>
</reference>
<evidence type="ECO:0000313" key="2">
    <source>
        <dbReference type="Proteomes" id="UP001054252"/>
    </source>
</evidence>
<protein>
    <submittedName>
        <fullName evidence="1">Uncharacterized protein</fullName>
    </submittedName>
</protein>
<dbReference type="EMBL" id="BPVZ01000070">
    <property type="protein sequence ID" value="GKV25912.1"/>
    <property type="molecule type" value="Genomic_DNA"/>
</dbReference>
<accession>A0AAV5KMY3</accession>
<name>A0AAV5KMY3_9ROSI</name>
<proteinExistence type="predicted"/>